<dbReference type="InterPro" id="IPR039039">
    <property type="entry name" value="RAI1-like_fam"/>
</dbReference>
<comment type="subcellular location">
    <subcellularLocation>
        <location evidence="2">Nucleus</location>
    </subcellularLocation>
</comment>
<dbReference type="GO" id="GO:0004534">
    <property type="term" value="F:5'-3' RNA exonuclease activity"/>
    <property type="evidence" value="ECO:0007669"/>
    <property type="project" value="EnsemblMetazoa"/>
</dbReference>
<keyword evidence="5" id="KW-1185">Reference proteome</keyword>
<dbReference type="GO" id="GO:0046872">
    <property type="term" value="F:metal ion binding"/>
    <property type="evidence" value="ECO:0007669"/>
    <property type="project" value="UniProtKB-KW"/>
</dbReference>
<dbReference type="PANTHER" id="PTHR12395:SF9">
    <property type="entry name" value="DECAPPING AND EXORIBONUCLEASE PROTEIN"/>
    <property type="match status" value="1"/>
</dbReference>
<evidence type="ECO:0000313" key="5">
    <source>
        <dbReference type="Proteomes" id="UP000008711"/>
    </source>
</evidence>
<dbReference type="GO" id="GO:0000956">
    <property type="term" value="P:nuclear-transcribed mRNA catabolic process"/>
    <property type="evidence" value="ECO:0007669"/>
    <property type="project" value="TreeGrafter"/>
</dbReference>
<sequence length="376" mass="43210">MAENTGFINVPWQQHRLGGQYNRPFPSMSRPKCIGVYSVNASRDYVDDASCASYLAGQPWPPLPIDLNDGIEDVIRKPFEHPKRDLETMLLYIKHHQKELLRQNSSDPRNLFLGTDFVTLRGILRQIMCLQYDTNRTFRIEATLLNGTIYMAKNPTPEQQQEDDNMTKAQLDMCSWGFKFEQYLTSAQAQGKPVTNVPVNEAEEFVGVYQVDLAGIGMLYGAEMDCVDSKKPVDFKDPSVLDSLNFVELKTSAFNMNRHQMRSFDGFKSANWWSQSFLVAIKTIYVGLRDAKGMVQKIDEIDVRTLARNKPWNPSAMAWFLEQFLHNLKKLLVAINDPFAVVQVTFRNKRAYYEVLSGPEHQILPDWYRELLTADT</sequence>
<feature type="domain" description="RAI1-like" evidence="3">
    <location>
        <begin position="30"/>
        <end position="369"/>
    </location>
</feature>
<dbReference type="Pfam" id="PF08652">
    <property type="entry name" value="RAI1"/>
    <property type="match status" value="1"/>
</dbReference>
<reference evidence="4 5" key="1">
    <citation type="journal article" date="2007" name="Nature">
        <title>Evolution of genes and genomes on the Drosophila phylogeny.</title>
        <authorList>
            <consortium name="Drosophila 12 Genomes Consortium"/>
            <person name="Clark A.G."/>
            <person name="Eisen M.B."/>
            <person name="Smith D.R."/>
            <person name="Bergman C.M."/>
            <person name="Oliver B."/>
            <person name="Markow T.A."/>
            <person name="Kaufman T.C."/>
            <person name="Kellis M."/>
            <person name="Gelbart W."/>
            <person name="Iyer V.N."/>
            <person name="Pollard D.A."/>
            <person name="Sackton T.B."/>
            <person name="Larracuente A.M."/>
            <person name="Singh N.D."/>
            <person name="Abad J.P."/>
            <person name="Abt D.N."/>
            <person name="Adryan B."/>
            <person name="Aguade M."/>
            <person name="Akashi H."/>
            <person name="Anderson W.W."/>
            <person name="Aquadro C.F."/>
            <person name="Ardell D.H."/>
            <person name="Arguello R."/>
            <person name="Artieri C.G."/>
            <person name="Barbash D.A."/>
            <person name="Barker D."/>
            <person name="Barsanti P."/>
            <person name="Batterham P."/>
            <person name="Batzoglou S."/>
            <person name="Begun D."/>
            <person name="Bhutkar A."/>
            <person name="Blanco E."/>
            <person name="Bosak S.A."/>
            <person name="Bradley R.K."/>
            <person name="Brand A.D."/>
            <person name="Brent M.R."/>
            <person name="Brooks A.N."/>
            <person name="Brown R.H."/>
            <person name="Butlin R.K."/>
            <person name="Caggese C."/>
            <person name="Calvi B.R."/>
            <person name="Bernardo de Carvalho A."/>
            <person name="Caspi A."/>
            <person name="Castrezana S."/>
            <person name="Celniker S.E."/>
            <person name="Chang J.L."/>
            <person name="Chapple C."/>
            <person name="Chatterji S."/>
            <person name="Chinwalla A."/>
            <person name="Civetta A."/>
            <person name="Clifton S.W."/>
            <person name="Comeron J.M."/>
            <person name="Costello J.C."/>
            <person name="Coyne J.A."/>
            <person name="Daub J."/>
            <person name="David R.G."/>
            <person name="Delcher A.L."/>
            <person name="Delehaunty K."/>
            <person name="Do C.B."/>
            <person name="Ebling H."/>
            <person name="Edwards K."/>
            <person name="Eickbush T."/>
            <person name="Evans J.D."/>
            <person name="Filipski A."/>
            <person name="Findeiss S."/>
            <person name="Freyhult E."/>
            <person name="Fulton L."/>
            <person name="Fulton R."/>
            <person name="Garcia A.C."/>
            <person name="Gardiner A."/>
            <person name="Garfield D.A."/>
            <person name="Garvin B.E."/>
            <person name="Gibson G."/>
            <person name="Gilbert D."/>
            <person name="Gnerre S."/>
            <person name="Godfrey J."/>
            <person name="Good R."/>
            <person name="Gotea V."/>
            <person name="Gravely B."/>
            <person name="Greenberg A.J."/>
            <person name="Griffiths-Jones S."/>
            <person name="Gross S."/>
            <person name="Guigo R."/>
            <person name="Gustafson E.A."/>
            <person name="Haerty W."/>
            <person name="Hahn M.W."/>
            <person name="Halligan D.L."/>
            <person name="Halpern A.L."/>
            <person name="Halter G.M."/>
            <person name="Han M.V."/>
            <person name="Heger A."/>
            <person name="Hillier L."/>
            <person name="Hinrichs A.S."/>
            <person name="Holmes I."/>
            <person name="Hoskins R.A."/>
            <person name="Hubisz M.J."/>
            <person name="Hultmark D."/>
            <person name="Huntley M.A."/>
            <person name="Jaffe D.B."/>
            <person name="Jagadeeshan S."/>
            <person name="Jeck W.R."/>
            <person name="Johnson J."/>
            <person name="Jones C.D."/>
            <person name="Jordan W.C."/>
            <person name="Karpen G.H."/>
            <person name="Kataoka E."/>
            <person name="Keightley P.D."/>
            <person name="Kheradpour P."/>
            <person name="Kirkness E.F."/>
            <person name="Koerich L.B."/>
            <person name="Kristiansen K."/>
            <person name="Kudrna D."/>
            <person name="Kulathinal R.J."/>
            <person name="Kumar S."/>
            <person name="Kwok R."/>
            <person name="Lander E."/>
            <person name="Langley C.H."/>
            <person name="Lapoint R."/>
            <person name="Lazzaro B.P."/>
            <person name="Lee S.J."/>
            <person name="Levesque L."/>
            <person name="Li R."/>
            <person name="Lin C.F."/>
            <person name="Lin M.F."/>
            <person name="Lindblad-Toh K."/>
            <person name="Llopart A."/>
            <person name="Long M."/>
            <person name="Low L."/>
            <person name="Lozovsky E."/>
            <person name="Lu J."/>
            <person name="Luo M."/>
            <person name="Machado C.A."/>
            <person name="Makalowski W."/>
            <person name="Marzo M."/>
            <person name="Matsuda M."/>
            <person name="Matzkin L."/>
            <person name="McAllister B."/>
            <person name="McBride C.S."/>
            <person name="McKernan B."/>
            <person name="McKernan K."/>
            <person name="Mendez-Lago M."/>
            <person name="Minx P."/>
            <person name="Mollenhauer M.U."/>
            <person name="Montooth K."/>
            <person name="Mount S.M."/>
            <person name="Mu X."/>
            <person name="Myers E."/>
            <person name="Negre B."/>
            <person name="Newfeld S."/>
            <person name="Nielsen R."/>
            <person name="Noor M.A."/>
            <person name="O'Grady P."/>
            <person name="Pachter L."/>
            <person name="Papaceit M."/>
            <person name="Parisi M.J."/>
            <person name="Parisi M."/>
            <person name="Parts L."/>
            <person name="Pedersen J.S."/>
            <person name="Pesole G."/>
            <person name="Phillippy A.M."/>
            <person name="Ponting C.P."/>
            <person name="Pop M."/>
            <person name="Porcelli D."/>
            <person name="Powell J.R."/>
            <person name="Prohaska S."/>
            <person name="Pruitt K."/>
            <person name="Puig M."/>
            <person name="Quesneville H."/>
            <person name="Ram K.R."/>
            <person name="Rand D."/>
            <person name="Rasmussen M.D."/>
            <person name="Reed L.K."/>
            <person name="Reenan R."/>
            <person name="Reily A."/>
            <person name="Remington K.A."/>
            <person name="Rieger T.T."/>
            <person name="Ritchie M.G."/>
            <person name="Robin C."/>
            <person name="Rogers Y.H."/>
            <person name="Rohde C."/>
            <person name="Rozas J."/>
            <person name="Rubenfield M.J."/>
            <person name="Ruiz A."/>
            <person name="Russo S."/>
            <person name="Salzberg S.L."/>
            <person name="Sanchez-Gracia A."/>
            <person name="Saranga D.J."/>
            <person name="Sato H."/>
            <person name="Schaeffer S.W."/>
            <person name="Schatz M.C."/>
            <person name="Schlenke T."/>
            <person name="Schwartz R."/>
            <person name="Segarra C."/>
            <person name="Singh R.S."/>
            <person name="Sirot L."/>
            <person name="Sirota M."/>
            <person name="Sisneros N.B."/>
            <person name="Smith C.D."/>
            <person name="Smith T.F."/>
            <person name="Spieth J."/>
            <person name="Stage D.E."/>
            <person name="Stark A."/>
            <person name="Stephan W."/>
            <person name="Strausberg R.L."/>
            <person name="Strempel S."/>
            <person name="Sturgill D."/>
            <person name="Sutton G."/>
            <person name="Sutton G.G."/>
            <person name="Tao W."/>
            <person name="Teichmann S."/>
            <person name="Tobari Y.N."/>
            <person name="Tomimura Y."/>
            <person name="Tsolas J.M."/>
            <person name="Valente V.L."/>
            <person name="Venter E."/>
            <person name="Venter J.C."/>
            <person name="Vicario S."/>
            <person name="Vieira F.G."/>
            <person name="Vilella A.J."/>
            <person name="Villasante A."/>
            <person name="Walenz B."/>
            <person name="Wang J."/>
            <person name="Wasserman M."/>
            <person name="Watts T."/>
            <person name="Wilson D."/>
            <person name="Wilson R.K."/>
            <person name="Wing R.A."/>
            <person name="Wolfner M.F."/>
            <person name="Wong A."/>
            <person name="Wong G.K."/>
            <person name="Wu C.I."/>
            <person name="Wu G."/>
            <person name="Yamamoto D."/>
            <person name="Yang H.P."/>
            <person name="Yang S.P."/>
            <person name="Yorke J.A."/>
            <person name="Yoshida K."/>
            <person name="Zdobnov E."/>
            <person name="Zhang P."/>
            <person name="Zhang Y."/>
            <person name="Zimin A.V."/>
            <person name="Baldwin J."/>
            <person name="Abdouelleil A."/>
            <person name="Abdulkadir J."/>
            <person name="Abebe A."/>
            <person name="Abera B."/>
            <person name="Abreu J."/>
            <person name="Acer S.C."/>
            <person name="Aftuck L."/>
            <person name="Alexander A."/>
            <person name="An P."/>
            <person name="Anderson E."/>
            <person name="Anderson S."/>
            <person name="Arachi H."/>
            <person name="Azer M."/>
            <person name="Bachantsang P."/>
            <person name="Barry A."/>
            <person name="Bayul T."/>
            <person name="Berlin A."/>
            <person name="Bessette D."/>
            <person name="Bloom T."/>
            <person name="Blye J."/>
            <person name="Boguslavskiy L."/>
            <person name="Bonnet C."/>
            <person name="Boukhgalter B."/>
            <person name="Bourzgui I."/>
            <person name="Brown A."/>
            <person name="Cahill P."/>
            <person name="Channer S."/>
            <person name="Cheshatsang Y."/>
            <person name="Chuda L."/>
            <person name="Citroen M."/>
            <person name="Collymore A."/>
            <person name="Cooke P."/>
            <person name="Costello M."/>
            <person name="D'Aco K."/>
            <person name="Daza R."/>
            <person name="De Haan G."/>
            <person name="DeGray S."/>
            <person name="DeMaso C."/>
            <person name="Dhargay N."/>
            <person name="Dooley K."/>
            <person name="Dooley E."/>
            <person name="Doricent M."/>
            <person name="Dorje P."/>
            <person name="Dorjee K."/>
            <person name="Dupes A."/>
            <person name="Elong R."/>
            <person name="Falk J."/>
            <person name="Farina A."/>
            <person name="Faro S."/>
            <person name="Ferguson D."/>
            <person name="Fisher S."/>
            <person name="Foley C.D."/>
            <person name="Franke A."/>
            <person name="Friedrich D."/>
            <person name="Gadbois L."/>
            <person name="Gearin G."/>
            <person name="Gearin C.R."/>
            <person name="Giannoukos G."/>
            <person name="Goode T."/>
            <person name="Graham J."/>
            <person name="Grandbois E."/>
            <person name="Grewal S."/>
            <person name="Gyaltsen K."/>
            <person name="Hafez N."/>
            <person name="Hagos B."/>
            <person name="Hall J."/>
            <person name="Henson C."/>
            <person name="Hollinger A."/>
            <person name="Honan T."/>
            <person name="Huard M.D."/>
            <person name="Hughes L."/>
            <person name="Hurhula B."/>
            <person name="Husby M.E."/>
            <person name="Kamat A."/>
            <person name="Kanga B."/>
            <person name="Kashin S."/>
            <person name="Khazanovich D."/>
            <person name="Kisner P."/>
            <person name="Lance K."/>
            <person name="Lara M."/>
            <person name="Lee W."/>
            <person name="Lennon N."/>
            <person name="Letendre F."/>
            <person name="LeVine R."/>
            <person name="Lipovsky A."/>
            <person name="Liu X."/>
            <person name="Liu J."/>
            <person name="Liu S."/>
            <person name="Lokyitsang T."/>
            <person name="Lokyitsang Y."/>
            <person name="Lubonja R."/>
            <person name="Lui A."/>
            <person name="MacDonald P."/>
            <person name="Magnisalis V."/>
            <person name="Maru K."/>
            <person name="Matthews C."/>
            <person name="McCusker W."/>
            <person name="McDonough S."/>
            <person name="Mehta T."/>
            <person name="Meldrim J."/>
            <person name="Meneus L."/>
            <person name="Mihai O."/>
            <person name="Mihalev A."/>
            <person name="Mihova T."/>
            <person name="Mittelman R."/>
            <person name="Mlenga V."/>
            <person name="Montmayeur A."/>
            <person name="Mulrain L."/>
            <person name="Navidi A."/>
            <person name="Naylor J."/>
            <person name="Negash T."/>
            <person name="Nguyen T."/>
            <person name="Nguyen N."/>
            <person name="Nicol R."/>
            <person name="Norbu C."/>
            <person name="Norbu N."/>
            <person name="Novod N."/>
            <person name="O'Neill B."/>
            <person name="Osman S."/>
            <person name="Markiewicz E."/>
            <person name="Oyono O.L."/>
            <person name="Patti C."/>
            <person name="Phunkhang P."/>
            <person name="Pierre F."/>
            <person name="Priest M."/>
            <person name="Raghuraman S."/>
            <person name="Rege F."/>
            <person name="Reyes R."/>
            <person name="Rise C."/>
            <person name="Rogov P."/>
            <person name="Ross K."/>
            <person name="Ryan E."/>
            <person name="Settipalli S."/>
            <person name="Shea T."/>
            <person name="Sherpa N."/>
            <person name="Shi L."/>
            <person name="Shih D."/>
            <person name="Sparrow T."/>
            <person name="Spaulding J."/>
            <person name="Stalker J."/>
            <person name="Stange-Thomann N."/>
            <person name="Stavropoulos S."/>
            <person name="Stone C."/>
            <person name="Strader C."/>
            <person name="Tesfaye S."/>
            <person name="Thomson T."/>
            <person name="Thoulutsang Y."/>
            <person name="Thoulutsang D."/>
            <person name="Topham K."/>
            <person name="Topping I."/>
            <person name="Tsamla T."/>
            <person name="Vassiliev H."/>
            <person name="Vo A."/>
            <person name="Wangchuk T."/>
            <person name="Wangdi T."/>
            <person name="Weiand M."/>
            <person name="Wilkinson J."/>
            <person name="Wilson A."/>
            <person name="Yadav S."/>
            <person name="Young G."/>
            <person name="Yu Q."/>
            <person name="Zembek L."/>
            <person name="Zhong D."/>
            <person name="Zimmer A."/>
            <person name="Zwirko Z."/>
            <person name="Jaffe D.B."/>
            <person name="Alvarez P."/>
            <person name="Brockman W."/>
            <person name="Butler J."/>
            <person name="Chin C."/>
            <person name="Gnerre S."/>
            <person name="Grabherr M."/>
            <person name="Kleber M."/>
            <person name="Mauceli E."/>
            <person name="MacCallum I."/>
        </authorList>
    </citation>
    <scope>NUCLEOTIDE SEQUENCE [LARGE SCALE GENOMIC DNA]</scope>
    <source>
        <strain evidence="4 5">TSC#14021-0224.01</strain>
    </source>
</reference>
<evidence type="ECO:0000256" key="2">
    <source>
        <dbReference type="RuleBase" id="RU367113"/>
    </source>
</evidence>
<comment type="cofactor">
    <cofactor evidence="2">
        <name>a divalent metal cation</name>
        <dbReference type="ChEBI" id="CHEBI:60240"/>
    </cofactor>
</comment>
<keyword evidence="2" id="KW-0539">Nucleus</keyword>
<keyword evidence="2" id="KW-0479">Metal-binding</keyword>
<keyword evidence="2" id="KW-0378">Hydrolase</keyword>
<accession>B3NW87</accession>
<dbReference type="GO" id="GO:0034353">
    <property type="term" value="F:mRNA 5'-diphosphatase activity"/>
    <property type="evidence" value="ECO:0007669"/>
    <property type="project" value="EnsemblMetazoa"/>
</dbReference>
<dbReference type="eggNOG" id="KOG1982">
    <property type="taxonomic scope" value="Eukaryota"/>
</dbReference>
<organism evidence="4 5">
    <name type="scientific">Drosophila erecta</name>
    <name type="common">Fruit fly</name>
    <dbReference type="NCBI Taxonomy" id="7220"/>
    <lineage>
        <taxon>Eukaryota</taxon>
        <taxon>Metazoa</taxon>
        <taxon>Ecdysozoa</taxon>
        <taxon>Arthropoda</taxon>
        <taxon>Hexapoda</taxon>
        <taxon>Insecta</taxon>
        <taxon>Pterygota</taxon>
        <taxon>Neoptera</taxon>
        <taxon>Endopterygota</taxon>
        <taxon>Diptera</taxon>
        <taxon>Brachycera</taxon>
        <taxon>Muscomorpha</taxon>
        <taxon>Ephydroidea</taxon>
        <taxon>Drosophilidae</taxon>
        <taxon>Drosophila</taxon>
        <taxon>Sophophora</taxon>
    </lineage>
</organism>
<dbReference type="PhylomeDB" id="B3NW87"/>
<dbReference type="PANTHER" id="PTHR12395">
    <property type="entry name" value="DOM-3 RELATED"/>
    <property type="match status" value="1"/>
</dbReference>
<dbReference type="OrthoDB" id="5853397at2759"/>
<keyword evidence="2" id="KW-0540">Nuclease</keyword>
<dbReference type="HOGENOM" id="CLU_024877_1_1_1"/>
<dbReference type="EMBL" id="CH954180">
    <property type="protein sequence ID" value="EDV46426.1"/>
    <property type="molecule type" value="Genomic_DNA"/>
</dbReference>
<dbReference type="OMA" id="VVTWRGH"/>
<evidence type="ECO:0000313" key="4">
    <source>
        <dbReference type="EMBL" id="EDV46426.1"/>
    </source>
</evidence>
<proteinExistence type="inferred from homology"/>
<protein>
    <recommendedName>
        <fullName evidence="2">Decapping nuclease</fullName>
        <ecNumber evidence="2">3.6.1.-</ecNumber>
    </recommendedName>
</protein>
<comment type="function">
    <text evidence="2">Decapping enzyme for NAD-capped RNAs: specifically hydrolyzes the nicotinamide adenine dinucleotide (NAD) cap from a subset of RNAs by removing the entire NAD moiety from the 5'-end of an NAD-capped RNA.</text>
</comment>
<evidence type="ECO:0000256" key="1">
    <source>
        <dbReference type="ARBA" id="ARBA00006562"/>
    </source>
</evidence>
<dbReference type="Proteomes" id="UP000008711">
    <property type="component" value="Unassembled WGS sequence"/>
</dbReference>
<dbReference type="EC" id="3.6.1.-" evidence="2"/>
<reference evidence="4 5" key="2">
    <citation type="journal article" date="2008" name="Bioinformatics">
        <title>Assembly reconciliation.</title>
        <authorList>
            <person name="Zimin A.V."/>
            <person name="Smith D.R."/>
            <person name="Sutton G."/>
            <person name="Yorke J.A."/>
        </authorList>
    </citation>
    <scope>NUCLEOTIDE SEQUENCE [LARGE SCALE GENOMIC DNA]</scope>
    <source>
        <strain evidence="4 5">TSC#14021-0224.01</strain>
    </source>
</reference>
<dbReference type="GO" id="GO:0000166">
    <property type="term" value="F:nucleotide binding"/>
    <property type="evidence" value="ECO:0007669"/>
    <property type="project" value="UniProtKB-KW"/>
</dbReference>
<keyword evidence="2" id="KW-0547">Nucleotide-binding</keyword>
<comment type="similarity">
    <text evidence="1 2">Belongs to the DXO/Dom3Z family.</text>
</comment>
<dbReference type="GO" id="GO:0005829">
    <property type="term" value="C:cytosol"/>
    <property type="evidence" value="ECO:0007669"/>
    <property type="project" value="TreeGrafter"/>
</dbReference>
<name>B3NW87_DROER</name>
<dbReference type="GO" id="GO:0003723">
    <property type="term" value="F:RNA binding"/>
    <property type="evidence" value="ECO:0007669"/>
    <property type="project" value="UniProtKB-KW"/>
</dbReference>
<dbReference type="AlphaFoldDB" id="B3NW87"/>
<gene>
    <name evidence="4" type="primary">Dere\GG18221</name>
    <name evidence="4" type="synonym">dere_GLEANR_3079</name>
    <name evidence="4" type="synonym">GG18221</name>
    <name evidence="4" type="ORF">Dere_GG18221</name>
</gene>
<dbReference type="GO" id="GO:0110155">
    <property type="term" value="P:NAD-cap decapping"/>
    <property type="evidence" value="ECO:0007669"/>
    <property type="project" value="TreeGrafter"/>
</dbReference>
<dbReference type="KEGG" id="der:6550033"/>
<dbReference type="GO" id="GO:0005634">
    <property type="term" value="C:nucleus"/>
    <property type="evidence" value="ECO:0007669"/>
    <property type="project" value="UniProtKB-SubCell"/>
</dbReference>
<dbReference type="InterPro" id="IPR013961">
    <property type="entry name" value="RAI1"/>
</dbReference>
<keyword evidence="2" id="KW-0694">RNA-binding</keyword>
<evidence type="ECO:0000259" key="3">
    <source>
        <dbReference type="Pfam" id="PF08652"/>
    </source>
</evidence>